<dbReference type="InterPro" id="IPR003018">
    <property type="entry name" value="GAF"/>
</dbReference>
<dbReference type="InterPro" id="IPR000614">
    <property type="entry name" value="FRMsr_CS"/>
</dbReference>
<proteinExistence type="inferred from homology"/>
<dbReference type="InterPro" id="IPR029016">
    <property type="entry name" value="GAF-like_dom_sf"/>
</dbReference>
<gene>
    <name evidence="4" type="ORF">FALBO_15720</name>
</gene>
<evidence type="ECO:0000256" key="1">
    <source>
        <dbReference type="ARBA" id="ARBA00038454"/>
    </source>
</evidence>
<evidence type="ECO:0000256" key="2">
    <source>
        <dbReference type="SAM" id="MobiDB-lite"/>
    </source>
</evidence>
<dbReference type="PROSITE" id="PS01320">
    <property type="entry name" value="UPF0067"/>
    <property type="match status" value="1"/>
</dbReference>
<evidence type="ECO:0000313" key="4">
    <source>
        <dbReference type="EMBL" id="KAF4455044.1"/>
    </source>
</evidence>
<comment type="caution">
    <text evidence="4">The sequence shown here is derived from an EMBL/GenBank/DDBJ whole genome shotgun (WGS) entry which is preliminary data.</text>
</comment>
<feature type="domain" description="GAF" evidence="3">
    <location>
        <begin position="125"/>
        <end position="237"/>
    </location>
</feature>
<accession>A0A8H4KSP8</accession>
<dbReference type="Pfam" id="PF13185">
    <property type="entry name" value="GAF_2"/>
    <property type="match status" value="1"/>
</dbReference>
<dbReference type="InterPro" id="IPR051330">
    <property type="entry name" value="Phosphatase_reg/MetRdx"/>
</dbReference>
<dbReference type="PANTHER" id="PTHR21021:SF15">
    <property type="entry name" value="FREE METHIONINE-R-SULFOXIDE REDUCTASE"/>
    <property type="match status" value="1"/>
</dbReference>
<dbReference type="GO" id="GO:0033745">
    <property type="term" value="F:L-methionine-(R)-S-oxide reductase activity"/>
    <property type="evidence" value="ECO:0007669"/>
    <property type="project" value="TreeGrafter"/>
</dbReference>
<reference evidence="4 5" key="1">
    <citation type="submission" date="2020-01" db="EMBL/GenBank/DDBJ databases">
        <title>Identification and distribution of gene clusters putatively required for synthesis of sphingolipid metabolism inhibitors in phylogenetically diverse species of the filamentous fungus Fusarium.</title>
        <authorList>
            <person name="Kim H.-S."/>
            <person name="Busman M."/>
            <person name="Brown D.W."/>
            <person name="Divon H."/>
            <person name="Uhlig S."/>
            <person name="Proctor R.H."/>
        </authorList>
    </citation>
    <scope>NUCLEOTIDE SEQUENCE [LARGE SCALE GENOMIC DNA]</scope>
    <source>
        <strain evidence="4 5">NRRL 20459</strain>
    </source>
</reference>
<dbReference type="EMBL" id="JAADYS010002768">
    <property type="protein sequence ID" value="KAF4455044.1"/>
    <property type="molecule type" value="Genomic_DNA"/>
</dbReference>
<dbReference type="Proteomes" id="UP000554235">
    <property type="component" value="Unassembled WGS sequence"/>
</dbReference>
<evidence type="ECO:0000259" key="3">
    <source>
        <dbReference type="Pfam" id="PF13185"/>
    </source>
</evidence>
<dbReference type="FunFam" id="3.30.450.40:FF:000008">
    <property type="entry name" value="GAF domain-containing proteins"/>
    <property type="match status" value="1"/>
</dbReference>
<dbReference type="SUPFAM" id="SSF55781">
    <property type="entry name" value="GAF domain-like"/>
    <property type="match status" value="1"/>
</dbReference>
<name>A0A8H4KSP8_9HYPO</name>
<keyword evidence="5" id="KW-1185">Reference proteome</keyword>
<dbReference type="AlphaFoldDB" id="A0A8H4KSP8"/>
<dbReference type="PANTHER" id="PTHR21021">
    <property type="entry name" value="GAF/PUTATIVE CYTOSKELETAL PROTEIN"/>
    <property type="match status" value="1"/>
</dbReference>
<dbReference type="OrthoDB" id="15735at2759"/>
<evidence type="ECO:0000313" key="5">
    <source>
        <dbReference type="Proteomes" id="UP000554235"/>
    </source>
</evidence>
<feature type="compositionally biased region" description="Polar residues" evidence="2">
    <location>
        <begin position="1"/>
        <end position="10"/>
    </location>
</feature>
<feature type="region of interest" description="Disordered" evidence="2">
    <location>
        <begin position="1"/>
        <end position="24"/>
    </location>
</feature>
<sequence>MGPKPNSSPKAYTAVSERARNKRRQLSWPPKQRTWSVLAVDFSHRDPHGLSDPCVLQVHADASNFAEGITKEDAYEQPHFAGPSELLDSLVGDQHVQVCNLANAASLLWHAYKSLNSPSQDVNWAGFYVLDKSSQDPQLILGPFQGKVACQTIQFGKGVCGAAAKSQETQLVEDVEKFPGHIACDGDSKSEIVVPIVVKQDDGSKKLVAIIDIDCAELNGFDEVDKVHLEQLAALLAKSCDW</sequence>
<organism evidence="4 5">
    <name type="scientific">Fusarium albosuccineum</name>
    <dbReference type="NCBI Taxonomy" id="1237068"/>
    <lineage>
        <taxon>Eukaryota</taxon>
        <taxon>Fungi</taxon>
        <taxon>Dikarya</taxon>
        <taxon>Ascomycota</taxon>
        <taxon>Pezizomycotina</taxon>
        <taxon>Sordariomycetes</taxon>
        <taxon>Hypocreomycetidae</taxon>
        <taxon>Hypocreales</taxon>
        <taxon>Nectriaceae</taxon>
        <taxon>Fusarium</taxon>
        <taxon>Fusarium decemcellulare species complex</taxon>
    </lineage>
</organism>
<protein>
    <submittedName>
        <fullName evidence="4">Free methionine-R-sulfoxide reductase</fullName>
    </submittedName>
</protein>
<dbReference type="GO" id="GO:0005829">
    <property type="term" value="C:cytosol"/>
    <property type="evidence" value="ECO:0007669"/>
    <property type="project" value="TreeGrafter"/>
</dbReference>
<comment type="similarity">
    <text evidence="1">Belongs to the free Met sulfoxide reductase family.</text>
</comment>
<dbReference type="Gene3D" id="3.30.450.40">
    <property type="match status" value="1"/>
</dbReference>